<dbReference type="PATRIC" id="fig|1423808.3.peg.1481"/>
<protein>
    <submittedName>
        <fullName evidence="1">Uncharacterized protein</fullName>
    </submittedName>
</protein>
<reference evidence="1 2" key="1">
    <citation type="journal article" date="2015" name="Genome Announc.">
        <title>Expanding the biotechnology potential of lactobacilli through comparative genomics of 213 strains and associated genera.</title>
        <authorList>
            <person name="Sun Z."/>
            <person name="Harris H.M."/>
            <person name="McCann A."/>
            <person name="Guo C."/>
            <person name="Argimon S."/>
            <person name="Zhang W."/>
            <person name="Yang X."/>
            <person name="Jeffery I.B."/>
            <person name="Cooney J.C."/>
            <person name="Kagawa T.F."/>
            <person name="Liu W."/>
            <person name="Song Y."/>
            <person name="Salvetti E."/>
            <person name="Wrobel A."/>
            <person name="Rasinkangas P."/>
            <person name="Parkhill J."/>
            <person name="Rea M.C."/>
            <person name="O'Sullivan O."/>
            <person name="Ritari J."/>
            <person name="Douillard F.P."/>
            <person name="Paul Ross R."/>
            <person name="Yang R."/>
            <person name="Briner A.E."/>
            <person name="Felis G.E."/>
            <person name="de Vos W.M."/>
            <person name="Barrangou R."/>
            <person name="Klaenhammer T.R."/>
            <person name="Caufield P.W."/>
            <person name="Cui Y."/>
            <person name="Zhang H."/>
            <person name="O'Toole P.W."/>
        </authorList>
    </citation>
    <scope>NUCLEOTIDE SEQUENCE [LARGE SCALE GENOMIC DNA]</scope>
    <source>
        <strain evidence="1 2">DSM 19904</strain>
    </source>
</reference>
<evidence type="ECO:0000313" key="2">
    <source>
        <dbReference type="Proteomes" id="UP000051581"/>
    </source>
</evidence>
<accession>A0A0R1KV13</accession>
<gene>
    <name evidence="1" type="ORF">FD17_GL001459</name>
</gene>
<comment type="caution">
    <text evidence="1">The sequence shown here is derived from an EMBL/GenBank/DDBJ whole genome shotgun (WGS) entry which is preliminary data.</text>
</comment>
<name>A0A0R1KV13_9LACO</name>
<keyword evidence="2" id="KW-1185">Reference proteome</keyword>
<proteinExistence type="predicted"/>
<evidence type="ECO:0000313" key="1">
    <source>
        <dbReference type="EMBL" id="KRK87064.1"/>
    </source>
</evidence>
<dbReference type="AlphaFoldDB" id="A0A0R1KV13"/>
<dbReference type="Proteomes" id="UP000051581">
    <property type="component" value="Unassembled WGS sequence"/>
</dbReference>
<sequence length="69" mass="7846">MLTVPVDLDASLGTKYDVETRSDGSILYTPIGHKNIFDDPDWQHYDYQHDLESDPQLQPLDLIGKEGVE</sequence>
<organism evidence="1 2">
    <name type="scientific">Lentilactobacillus sunkii DSM 19904</name>
    <dbReference type="NCBI Taxonomy" id="1423808"/>
    <lineage>
        <taxon>Bacteria</taxon>
        <taxon>Bacillati</taxon>
        <taxon>Bacillota</taxon>
        <taxon>Bacilli</taxon>
        <taxon>Lactobacillales</taxon>
        <taxon>Lactobacillaceae</taxon>
        <taxon>Lentilactobacillus</taxon>
    </lineage>
</organism>
<dbReference type="EMBL" id="AZEA01000026">
    <property type="protein sequence ID" value="KRK87064.1"/>
    <property type="molecule type" value="Genomic_DNA"/>
</dbReference>